<proteinExistence type="inferred from homology"/>
<protein>
    <recommendedName>
        <fullName evidence="5">Protein-methionine-sulfoxide reductase catalytic subunit MsrP</fullName>
        <ecNumber evidence="5">1.8.5.-</ecNumber>
    </recommendedName>
</protein>
<feature type="binding site" evidence="5">
    <location>
        <begin position="266"/>
        <end position="268"/>
    </location>
    <ligand>
        <name>Mo-molybdopterin</name>
        <dbReference type="ChEBI" id="CHEBI:71302"/>
    </ligand>
</feature>
<comment type="subunit">
    <text evidence="5">Heterodimer of a catalytic subunit (MsrP) and a heme-binding subunit (MsrQ).</text>
</comment>
<comment type="caution">
    <text evidence="7">The sequence shown here is derived from an EMBL/GenBank/DDBJ whole genome shotgun (WGS) entry which is preliminary data.</text>
</comment>
<evidence type="ECO:0000256" key="2">
    <source>
        <dbReference type="ARBA" id="ARBA00022723"/>
    </source>
</evidence>
<dbReference type="InterPro" id="IPR022867">
    <property type="entry name" value="MsrP"/>
</dbReference>
<sequence>MIIKKPSAIPSYEITSERAYLNRRQFMRRSGQFILGASAVLVGCGEADEPNSQTSEQKRIAIPEKVLTAGKQYPAPTWLQKQVSSARPSHFRADDPLTPYQDVTSYNNFYEFGTGKKDPASLAKNFVTDPWSLTVEGEAEKTGKFTLEDILKPHAIEERIYRFRCVEAWSMVVPWLGFSLADLLRRFQPTSKAKYVLFETLHDPKRMIGQRSQFSLIDWPYIEGLRIDEAMHPLAMMVVGLYGKTLPPQNGAPLRLMVPWKYGFKSIKSIVKITFTDMQPKTTWQNLAPNEYGFYANVNPAVDHPRWSQKRERRLPSSLFSPNYIDTMPFNGYADQVASLYKGMNLNKYF</sequence>
<dbReference type="PANTHER" id="PTHR43032:SF3">
    <property type="entry name" value="PROTEIN-METHIONINE-SULFOXIDE REDUCTASE CATALYTIC SUBUNIT MSRP"/>
    <property type="match status" value="1"/>
</dbReference>
<comment type="cofactor">
    <cofactor evidence="5">
        <name>Mo-molybdopterin</name>
        <dbReference type="ChEBI" id="CHEBI:71302"/>
    </cofactor>
    <text evidence="5">Binds 1 Mo-molybdopterin (Mo-MPT) cofactor per subunit.</text>
</comment>
<comment type="catalytic activity">
    <reaction evidence="5">
        <text>L-methionyl-[protein] + a quinone + H2O = L-methionyl-(S)-S-oxide-[protein] + a quinol</text>
        <dbReference type="Rhea" id="RHEA:51292"/>
        <dbReference type="Rhea" id="RHEA-COMP:12313"/>
        <dbReference type="Rhea" id="RHEA-COMP:12315"/>
        <dbReference type="ChEBI" id="CHEBI:15377"/>
        <dbReference type="ChEBI" id="CHEBI:16044"/>
        <dbReference type="ChEBI" id="CHEBI:24646"/>
        <dbReference type="ChEBI" id="CHEBI:44120"/>
        <dbReference type="ChEBI" id="CHEBI:132124"/>
    </reaction>
</comment>
<feature type="binding site" evidence="5">
    <location>
        <position position="200"/>
    </location>
    <ligand>
        <name>Mo-molybdopterin</name>
        <dbReference type="ChEBI" id="CHEBI:71302"/>
    </ligand>
</feature>
<evidence type="ECO:0000256" key="4">
    <source>
        <dbReference type="ARBA" id="ARBA00023002"/>
    </source>
</evidence>
<name>A0A4P9VS98_9GAMM</name>
<keyword evidence="2 5" id="KW-0479">Metal-binding</keyword>
<dbReference type="GO" id="GO:0016672">
    <property type="term" value="F:oxidoreductase activity, acting on a sulfur group of donors, quinone or similar compound as acceptor"/>
    <property type="evidence" value="ECO:0007669"/>
    <property type="project" value="UniProtKB-UniRule"/>
</dbReference>
<keyword evidence="4 5" id="KW-0560">Oxidoreductase</keyword>
<dbReference type="EC" id="1.8.5.-" evidence="5"/>
<accession>A0A4P9VS98</accession>
<evidence type="ECO:0000259" key="6">
    <source>
        <dbReference type="Pfam" id="PF00174"/>
    </source>
</evidence>
<dbReference type="Gene3D" id="3.90.420.10">
    <property type="entry name" value="Oxidoreductase, molybdopterin-binding domain"/>
    <property type="match status" value="1"/>
</dbReference>
<feature type="binding site" evidence="5">
    <location>
        <position position="255"/>
    </location>
    <ligand>
        <name>Mo-molybdopterin</name>
        <dbReference type="ChEBI" id="CHEBI:71302"/>
    </ligand>
</feature>
<feature type="binding site" evidence="5">
    <location>
        <begin position="110"/>
        <end position="111"/>
    </location>
    <ligand>
        <name>Mo-molybdopterin</name>
        <dbReference type="ChEBI" id="CHEBI:71302"/>
    </ligand>
</feature>
<evidence type="ECO:0000256" key="3">
    <source>
        <dbReference type="ARBA" id="ARBA00022729"/>
    </source>
</evidence>
<evidence type="ECO:0000256" key="1">
    <source>
        <dbReference type="ARBA" id="ARBA00022505"/>
    </source>
</evidence>
<comment type="function">
    <text evidence="5">Part of the MsrPQ system that repairs oxidized periplasmic proteins containing methionine sulfoxide residues (Met-O), using respiratory chain electrons. Thus protects these proteins from oxidative-stress damage caused by reactive species of oxygen and chlorine generated by the host defense mechanisms. MsrPQ is essential for the maintenance of envelope integrity under bleach stress, rescuing a wide series of structurally unrelated periplasmic proteins from methionine oxidation. The catalytic subunit MsrP is non-stereospecific, being able to reduce both (R-) and (S-) diastereoisomers of methionine sulfoxide.</text>
</comment>
<feature type="binding site" evidence="5">
    <location>
        <position position="107"/>
    </location>
    <ligand>
        <name>Mo-molybdopterin</name>
        <dbReference type="ChEBI" id="CHEBI:71302"/>
    </ligand>
</feature>
<dbReference type="Pfam" id="PF00174">
    <property type="entry name" value="Oxidored_molyb"/>
    <property type="match status" value="1"/>
</dbReference>
<feature type="domain" description="Oxidoreductase molybdopterin-binding" evidence="6">
    <location>
        <begin position="128"/>
        <end position="284"/>
    </location>
</feature>
<dbReference type="NCBIfam" id="NF003767">
    <property type="entry name" value="PRK05363.1"/>
    <property type="match status" value="1"/>
</dbReference>
<comment type="catalytic activity">
    <reaction evidence="5">
        <text>L-methionyl-[protein] + a quinone + H2O = L-methionyl-(R)-S-oxide-[protein] + a quinol</text>
        <dbReference type="Rhea" id="RHEA:51296"/>
        <dbReference type="Rhea" id="RHEA-COMP:12313"/>
        <dbReference type="Rhea" id="RHEA-COMP:12314"/>
        <dbReference type="ChEBI" id="CHEBI:15377"/>
        <dbReference type="ChEBI" id="CHEBI:16044"/>
        <dbReference type="ChEBI" id="CHEBI:24646"/>
        <dbReference type="ChEBI" id="CHEBI:45764"/>
        <dbReference type="ChEBI" id="CHEBI:132124"/>
    </reaction>
</comment>
<comment type="similarity">
    <text evidence="5">Belongs to the MsrP family.</text>
</comment>
<evidence type="ECO:0000313" key="8">
    <source>
        <dbReference type="Proteomes" id="UP000257039"/>
    </source>
</evidence>
<feature type="binding site" evidence="5">
    <location>
        <position position="165"/>
    </location>
    <ligand>
        <name>Mo-molybdopterin</name>
        <dbReference type="ChEBI" id="CHEBI:71302"/>
    </ligand>
    <ligandPart>
        <name>Mo</name>
        <dbReference type="ChEBI" id="CHEBI:28685"/>
    </ligandPart>
</feature>
<dbReference type="InterPro" id="IPR036374">
    <property type="entry name" value="OxRdtase_Mopterin-bd_sf"/>
</dbReference>
<evidence type="ECO:0000313" key="7">
    <source>
        <dbReference type="EMBL" id="RDH45996.1"/>
    </source>
</evidence>
<dbReference type="InterPro" id="IPR000572">
    <property type="entry name" value="OxRdtase_Mopterin-bd_dom"/>
</dbReference>
<keyword evidence="1 5" id="KW-0500">Molybdenum</keyword>
<keyword evidence="3 5" id="KW-0732">Signal</keyword>
<evidence type="ECO:0000256" key="5">
    <source>
        <dbReference type="HAMAP-Rule" id="MF_01206"/>
    </source>
</evidence>
<dbReference type="HAMAP" id="MF_01206">
    <property type="entry name" value="MsrP"/>
    <property type="match status" value="1"/>
</dbReference>
<feature type="binding site" evidence="5">
    <location>
        <position position="250"/>
    </location>
    <ligand>
        <name>Mo-molybdopterin</name>
        <dbReference type="ChEBI" id="CHEBI:71302"/>
    </ligand>
</feature>
<dbReference type="GO" id="GO:0046872">
    <property type="term" value="F:metal ion binding"/>
    <property type="evidence" value="ECO:0007669"/>
    <property type="project" value="UniProtKB-KW"/>
</dbReference>
<organism evidence="7 8">
    <name type="scientific">Zooshikella ganghwensis</name>
    <dbReference type="NCBI Taxonomy" id="202772"/>
    <lineage>
        <taxon>Bacteria</taxon>
        <taxon>Pseudomonadati</taxon>
        <taxon>Pseudomonadota</taxon>
        <taxon>Gammaproteobacteria</taxon>
        <taxon>Oceanospirillales</taxon>
        <taxon>Zooshikellaceae</taxon>
        <taxon>Zooshikella</taxon>
    </lineage>
</organism>
<dbReference type="SUPFAM" id="SSF56524">
    <property type="entry name" value="Oxidoreductase molybdopterin-binding domain"/>
    <property type="match status" value="1"/>
</dbReference>
<reference evidence="7 8" key="1">
    <citation type="submission" date="2017-04" db="EMBL/GenBank/DDBJ databases">
        <title>Draft genome sequence of Zooshikella ganghwensis VG4 isolated from Red Sea sediments.</title>
        <authorList>
            <person name="Rehman Z."/>
            <person name="Alam I."/>
            <person name="Kamau A."/>
            <person name="Bajic V."/>
            <person name="Leiknes T."/>
        </authorList>
    </citation>
    <scope>NUCLEOTIDE SEQUENCE [LARGE SCALE GENOMIC DNA]</scope>
    <source>
        <strain evidence="7 8">VG4</strain>
    </source>
</reference>
<dbReference type="GO" id="GO:0030091">
    <property type="term" value="P:protein repair"/>
    <property type="evidence" value="ECO:0007669"/>
    <property type="project" value="UniProtKB-UniRule"/>
</dbReference>
<dbReference type="EMBL" id="NDXW01000001">
    <property type="protein sequence ID" value="RDH45996.1"/>
    <property type="molecule type" value="Genomic_DNA"/>
</dbReference>
<dbReference type="Proteomes" id="UP000257039">
    <property type="component" value="Unassembled WGS sequence"/>
</dbReference>
<keyword evidence="8" id="KW-1185">Reference proteome</keyword>
<dbReference type="GO" id="GO:0043546">
    <property type="term" value="F:molybdopterin cofactor binding"/>
    <property type="evidence" value="ECO:0007669"/>
    <property type="project" value="UniProtKB-UniRule"/>
</dbReference>
<gene>
    <name evidence="5" type="primary">msrP</name>
    <name evidence="7" type="ORF">B9G39_22505</name>
</gene>
<dbReference type="PANTHER" id="PTHR43032">
    <property type="entry name" value="PROTEIN-METHIONINE-SULFOXIDE REDUCTASE"/>
    <property type="match status" value="1"/>
</dbReference>
<dbReference type="RefSeq" id="WP_094788833.1">
    <property type="nucleotide sequence ID" value="NZ_NDXW01000001.1"/>
</dbReference>
<dbReference type="AlphaFoldDB" id="A0A4P9VS98"/>